<dbReference type="Proteomes" id="UP000597762">
    <property type="component" value="Unassembled WGS sequence"/>
</dbReference>
<dbReference type="PANTHER" id="PTHR16515">
    <property type="entry name" value="PR DOMAIN ZINC FINGER PROTEIN"/>
    <property type="match status" value="1"/>
</dbReference>
<evidence type="ECO:0000256" key="10">
    <source>
        <dbReference type="PROSITE-ProRule" id="PRU00042"/>
    </source>
</evidence>
<dbReference type="GO" id="GO:0005634">
    <property type="term" value="C:nucleus"/>
    <property type="evidence" value="ECO:0007669"/>
    <property type="project" value="UniProtKB-SubCell"/>
</dbReference>
<evidence type="ECO:0000256" key="3">
    <source>
        <dbReference type="ARBA" id="ARBA00022737"/>
    </source>
</evidence>
<dbReference type="GO" id="GO:0003677">
    <property type="term" value="F:DNA binding"/>
    <property type="evidence" value="ECO:0007669"/>
    <property type="project" value="UniProtKB-KW"/>
</dbReference>
<sequence length="361" mass="40624">MPKSFLVKSSVKKLLGPTHANSAWNTNKEIDKEIEPVTREEDMDYSTDDETKQRNSENRSAFRFVNPNANANVAIKHHTMFSPKPCNLNMKQESDRISTIGGDYAAYRPWLDKNTLSGTLYVPGKYPSTVSCRFSSLANISNTSDSVANDDIVPTSLPPTPPPALDTTFMALADSTSTTFECASCRKLFATPHGLEVHVRRAHSGSRPYACDVCQKTFGHAVSLHHHRSVHTQERTFECQQCGKSFKRSSTLSTHLLIHSDTRPYPCPYCGKRFHQKSDMKKHTYIHTGEKPHRCLQCGKAFSQSSNLITHSRKHTGFKPFACDQCGRAFQRKVDLRRHTETQHISSDPNKRSLLRVVAIS</sequence>
<evidence type="ECO:0000256" key="5">
    <source>
        <dbReference type="ARBA" id="ARBA00022833"/>
    </source>
</evidence>
<evidence type="ECO:0000259" key="12">
    <source>
        <dbReference type="PROSITE" id="PS50157"/>
    </source>
</evidence>
<dbReference type="FunFam" id="3.30.160.60:FF:000245">
    <property type="entry name" value="zinc finger protein Gfi-1"/>
    <property type="match status" value="1"/>
</dbReference>
<dbReference type="GO" id="GO:0010468">
    <property type="term" value="P:regulation of gene expression"/>
    <property type="evidence" value="ECO:0007669"/>
    <property type="project" value="TreeGrafter"/>
</dbReference>
<evidence type="ECO:0000256" key="2">
    <source>
        <dbReference type="ARBA" id="ARBA00022723"/>
    </source>
</evidence>
<dbReference type="InterPro" id="IPR013087">
    <property type="entry name" value="Znf_C2H2_type"/>
</dbReference>
<name>A0A812BYP9_ACAPH</name>
<feature type="domain" description="C2H2-type" evidence="12">
    <location>
        <begin position="265"/>
        <end position="292"/>
    </location>
</feature>
<dbReference type="FunFam" id="3.30.160.60:FF:000446">
    <property type="entry name" value="Zinc finger protein"/>
    <property type="match status" value="1"/>
</dbReference>
<evidence type="ECO:0000256" key="1">
    <source>
        <dbReference type="ARBA" id="ARBA00004123"/>
    </source>
</evidence>
<evidence type="ECO:0000256" key="11">
    <source>
        <dbReference type="SAM" id="MobiDB-lite"/>
    </source>
</evidence>
<dbReference type="InterPro" id="IPR036236">
    <property type="entry name" value="Znf_C2H2_sf"/>
</dbReference>
<reference evidence="13" key="1">
    <citation type="submission" date="2021-01" db="EMBL/GenBank/DDBJ databases">
        <authorList>
            <person name="Li R."/>
            <person name="Bekaert M."/>
        </authorList>
    </citation>
    <scope>NUCLEOTIDE SEQUENCE</scope>
    <source>
        <strain evidence="13">Farmed</strain>
    </source>
</reference>
<proteinExistence type="predicted"/>
<dbReference type="AlphaFoldDB" id="A0A812BYP9"/>
<comment type="caution">
    <text evidence="13">The sequence shown here is derived from an EMBL/GenBank/DDBJ whole genome shotgun (WGS) entry which is preliminary data.</text>
</comment>
<dbReference type="PANTHER" id="PTHR16515:SF54">
    <property type="entry name" value="GROWTH FACTOR-INDEPENDENT 1B TRANSCRIPTION REPRESSOR"/>
    <property type="match status" value="1"/>
</dbReference>
<evidence type="ECO:0000256" key="6">
    <source>
        <dbReference type="ARBA" id="ARBA00023015"/>
    </source>
</evidence>
<dbReference type="PROSITE" id="PS00028">
    <property type="entry name" value="ZINC_FINGER_C2H2_1"/>
    <property type="match status" value="6"/>
</dbReference>
<feature type="region of interest" description="Disordered" evidence="11">
    <location>
        <begin position="17"/>
        <end position="59"/>
    </location>
</feature>
<gene>
    <name evidence="13" type="ORF">SPHA_29293</name>
</gene>
<keyword evidence="4 10" id="KW-0863">Zinc-finger</keyword>
<evidence type="ECO:0000313" key="13">
    <source>
        <dbReference type="EMBL" id="CAE1255021.1"/>
    </source>
</evidence>
<organism evidence="13 14">
    <name type="scientific">Acanthosepion pharaonis</name>
    <name type="common">Pharaoh cuttlefish</name>
    <name type="synonym">Sepia pharaonis</name>
    <dbReference type="NCBI Taxonomy" id="158019"/>
    <lineage>
        <taxon>Eukaryota</taxon>
        <taxon>Metazoa</taxon>
        <taxon>Spiralia</taxon>
        <taxon>Lophotrochozoa</taxon>
        <taxon>Mollusca</taxon>
        <taxon>Cephalopoda</taxon>
        <taxon>Coleoidea</taxon>
        <taxon>Decapodiformes</taxon>
        <taxon>Sepiida</taxon>
        <taxon>Sepiina</taxon>
        <taxon>Sepiidae</taxon>
        <taxon>Acanthosepion</taxon>
    </lineage>
</organism>
<dbReference type="PROSITE" id="PS50157">
    <property type="entry name" value="ZINC_FINGER_C2H2_2"/>
    <property type="match status" value="6"/>
</dbReference>
<keyword evidence="8" id="KW-0804">Transcription</keyword>
<feature type="domain" description="C2H2-type" evidence="12">
    <location>
        <begin position="180"/>
        <end position="208"/>
    </location>
</feature>
<dbReference type="Pfam" id="PF00096">
    <property type="entry name" value="zf-C2H2"/>
    <property type="match status" value="4"/>
</dbReference>
<keyword evidence="14" id="KW-1185">Reference proteome</keyword>
<keyword evidence="2" id="KW-0479">Metal-binding</keyword>
<feature type="domain" description="C2H2-type" evidence="12">
    <location>
        <begin position="293"/>
        <end position="320"/>
    </location>
</feature>
<keyword evidence="6" id="KW-0805">Transcription regulation</keyword>
<evidence type="ECO:0000256" key="4">
    <source>
        <dbReference type="ARBA" id="ARBA00022771"/>
    </source>
</evidence>
<keyword evidence="5" id="KW-0862">Zinc</keyword>
<keyword evidence="7" id="KW-0238">DNA-binding</keyword>
<evidence type="ECO:0000313" key="14">
    <source>
        <dbReference type="Proteomes" id="UP000597762"/>
    </source>
</evidence>
<feature type="domain" description="C2H2-type" evidence="12">
    <location>
        <begin position="237"/>
        <end position="264"/>
    </location>
</feature>
<feature type="domain" description="C2H2-type" evidence="12">
    <location>
        <begin position="209"/>
        <end position="236"/>
    </location>
</feature>
<keyword evidence="9" id="KW-0539">Nucleus</keyword>
<protein>
    <submittedName>
        <fullName evidence="13">GFI1</fullName>
    </submittedName>
</protein>
<comment type="subcellular location">
    <subcellularLocation>
        <location evidence="1">Nucleus</location>
    </subcellularLocation>
</comment>
<dbReference type="FunFam" id="3.30.160.60:FF:000148">
    <property type="entry name" value="zinc finger protein Gfi-1"/>
    <property type="match status" value="1"/>
</dbReference>
<accession>A0A812BYP9</accession>
<dbReference type="SUPFAM" id="SSF57667">
    <property type="entry name" value="beta-beta-alpha zinc fingers"/>
    <property type="match status" value="3"/>
</dbReference>
<feature type="domain" description="C2H2-type" evidence="12">
    <location>
        <begin position="321"/>
        <end position="349"/>
    </location>
</feature>
<dbReference type="OrthoDB" id="6155966at2759"/>
<dbReference type="EMBL" id="CAHIKZ030001165">
    <property type="protein sequence ID" value="CAE1255021.1"/>
    <property type="molecule type" value="Genomic_DNA"/>
</dbReference>
<dbReference type="GO" id="GO:0008270">
    <property type="term" value="F:zinc ion binding"/>
    <property type="evidence" value="ECO:0007669"/>
    <property type="project" value="UniProtKB-KW"/>
</dbReference>
<dbReference type="Gene3D" id="3.30.160.60">
    <property type="entry name" value="Classic Zinc Finger"/>
    <property type="match status" value="5"/>
</dbReference>
<evidence type="ECO:0000256" key="9">
    <source>
        <dbReference type="ARBA" id="ARBA00023242"/>
    </source>
</evidence>
<dbReference type="InterPro" id="IPR050331">
    <property type="entry name" value="Zinc_finger"/>
</dbReference>
<evidence type="ECO:0000256" key="8">
    <source>
        <dbReference type="ARBA" id="ARBA00023163"/>
    </source>
</evidence>
<dbReference type="FunFam" id="3.30.160.60:FF:000432">
    <property type="entry name" value="zinc finger protein Gfi-1b isoform X1"/>
    <property type="match status" value="1"/>
</dbReference>
<feature type="compositionally biased region" description="Basic and acidic residues" evidence="11">
    <location>
        <begin position="28"/>
        <end position="40"/>
    </location>
</feature>
<evidence type="ECO:0000256" key="7">
    <source>
        <dbReference type="ARBA" id="ARBA00023125"/>
    </source>
</evidence>
<keyword evidence="3" id="KW-0677">Repeat</keyword>
<dbReference type="SMART" id="SM00355">
    <property type="entry name" value="ZnF_C2H2"/>
    <property type="match status" value="6"/>
</dbReference>
<dbReference type="FunFam" id="3.30.160.60:FF:000208">
    <property type="entry name" value="zinc finger protein Gfi-1b"/>
    <property type="match status" value="1"/>
</dbReference>